<feature type="signal peptide" evidence="3">
    <location>
        <begin position="1"/>
        <end position="25"/>
    </location>
</feature>
<feature type="transmembrane region" description="Helical" evidence="2">
    <location>
        <begin position="35"/>
        <end position="60"/>
    </location>
</feature>
<dbReference type="RefSeq" id="WP_345039296.1">
    <property type="nucleotide sequence ID" value="NZ_BAAAYL010000001.1"/>
</dbReference>
<keyword evidence="5" id="KW-1185">Reference proteome</keyword>
<organism evidence="4 5">
    <name type="scientific">Streptomyces sannanensis</name>
    <dbReference type="NCBI Taxonomy" id="285536"/>
    <lineage>
        <taxon>Bacteria</taxon>
        <taxon>Bacillati</taxon>
        <taxon>Actinomycetota</taxon>
        <taxon>Actinomycetes</taxon>
        <taxon>Kitasatosporales</taxon>
        <taxon>Streptomycetaceae</taxon>
        <taxon>Streptomyces</taxon>
    </lineage>
</organism>
<feature type="compositionally biased region" description="Polar residues" evidence="1">
    <location>
        <begin position="78"/>
        <end position="88"/>
    </location>
</feature>
<comment type="caution">
    <text evidence="4">The sequence shown here is derived from an EMBL/GenBank/DDBJ whole genome shotgun (WGS) entry which is preliminary data.</text>
</comment>
<evidence type="ECO:0000256" key="2">
    <source>
        <dbReference type="SAM" id="Phobius"/>
    </source>
</evidence>
<evidence type="ECO:0000256" key="3">
    <source>
        <dbReference type="SAM" id="SignalP"/>
    </source>
</evidence>
<evidence type="ECO:0000256" key="1">
    <source>
        <dbReference type="SAM" id="MobiDB-lite"/>
    </source>
</evidence>
<feature type="chain" id="PRO_5047004770" evidence="3">
    <location>
        <begin position="26"/>
        <end position="88"/>
    </location>
</feature>
<feature type="compositionally biased region" description="Low complexity" evidence="1">
    <location>
        <begin position="68"/>
        <end position="77"/>
    </location>
</feature>
<evidence type="ECO:0000313" key="4">
    <source>
        <dbReference type="EMBL" id="GAA3374540.1"/>
    </source>
</evidence>
<protein>
    <submittedName>
        <fullName evidence="4">Uncharacterized protein</fullName>
    </submittedName>
</protein>
<keyword evidence="3" id="KW-0732">Signal</keyword>
<keyword evidence="2" id="KW-0472">Membrane</keyword>
<evidence type="ECO:0000313" key="5">
    <source>
        <dbReference type="Proteomes" id="UP001499990"/>
    </source>
</evidence>
<name>A0ABP6SED1_9ACTN</name>
<sequence length="88" mass="9481">MLRHEFRPGRLVAGLTLLTTAVAFAGDAAGDWHTPWYAAIPLITMGLFLAALVSGIDYGVRRRRRSARNASTDRTAAPASTNGDQAIR</sequence>
<keyword evidence="2" id="KW-1133">Transmembrane helix</keyword>
<proteinExistence type="predicted"/>
<dbReference type="EMBL" id="BAAAYL010000001">
    <property type="protein sequence ID" value="GAA3374540.1"/>
    <property type="molecule type" value="Genomic_DNA"/>
</dbReference>
<gene>
    <name evidence="4" type="ORF">GCM10020367_38810</name>
</gene>
<reference evidence="5" key="1">
    <citation type="journal article" date="2019" name="Int. J. Syst. Evol. Microbiol.">
        <title>The Global Catalogue of Microorganisms (GCM) 10K type strain sequencing project: providing services to taxonomists for standard genome sequencing and annotation.</title>
        <authorList>
            <consortium name="The Broad Institute Genomics Platform"/>
            <consortium name="The Broad Institute Genome Sequencing Center for Infectious Disease"/>
            <person name="Wu L."/>
            <person name="Ma J."/>
        </authorList>
    </citation>
    <scope>NUCLEOTIDE SEQUENCE [LARGE SCALE GENOMIC DNA]</scope>
    <source>
        <strain evidence="5">JCM 9651</strain>
    </source>
</reference>
<dbReference type="Proteomes" id="UP001499990">
    <property type="component" value="Unassembled WGS sequence"/>
</dbReference>
<feature type="region of interest" description="Disordered" evidence="1">
    <location>
        <begin position="63"/>
        <end position="88"/>
    </location>
</feature>
<keyword evidence="2" id="KW-0812">Transmembrane</keyword>
<accession>A0ABP6SED1</accession>